<accession>A0A017S0I9</accession>
<dbReference type="Proteomes" id="UP000019681">
    <property type="component" value="Unassembled WGS sequence"/>
</dbReference>
<evidence type="ECO:0000313" key="1">
    <source>
        <dbReference type="EMBL" id="EYE89695.1"/>
    </source>
</evidence>
<dbReference type="OrthoDB" id="1634070at2"/>
<reference evidence="1 2" key="1">
    <citation type="journal article" date="2014" name="Genome Announc.">
        <title>Draft Genome Sequence of Fervidicella metallireducens Strain AeBT, an Iron-Reducing Thermoanaerobe from the Great Artesian Basin.</title>
        <authorList>
            <person name="Patel B.K."/>
        </authorList>
    </citation>
    <scope>NUCLEOTIDE SEQUENCE [LARGE SCALE GENOMIC DNA]</scope>
    <source>
        <strain evidence="1 2">AeB</strain>
    </source>
</reference>
<dbReference type="NCBIfam" id="TIGR02830">
    <property type="entry name" value="spore_III_AG"/>
    <property type="match status" value="1"/>
</dbReference>
<sequence length="199" mass="21743">MDWNKMLDKIFKQKQKKVFINMVILLLCGVLLILIGDITTSLTNSKKTKAKNTVEVNTNAQLVSTSSSYEEKVKKDLTDILSQMEGVGKVSVMIYFEGGSESVPAVNVNDVNKKIEEKDTQGGHRITTENSKSTNIVIISESGGNKPFVVKQVNPAIGGVVVVAEGASIPHIRENLQNAVKTVLNIPIHKVSVVPMKRN</sequence>
<dbReference type="InterPro" id="IPR014195">
    <property type="entry name" value="Spore_III_AG"/>
</dbReference>
<gene>
    <name evidence="1" type="ORF">Q428_01470</name>
</gene>
<dbReference type="AlphaFoldDB" id="A0A017S0I9"/>
<dbReference type="EMBL" id="AZQP01000002">
    <property type="protein sequence ID" value="EYE89695.1"/>
    <property type="molecule type" value="Genomic_DNA"/>
</dbReference>
<comment type="caution">
    <text evidence="1">The sequence shown here is derived from an EMBL/GenBank/DDBJ whole genome shotgun (WGS) entry which is preliminary data.</text>
</comment>
<name>A0A017S0I9_9CLOT</name>
<organism evidence="1 2">
    <name type="scientific">Fervidicella metallireducens AeB</name>
    <dbReference type="NCBI Taxonomy" id="1403537"/>
    <lineage>
        <taxon>Bacteria</taxon>
        <taxon>Bacillati</taxon>
        <taxon>Bacillota</taxon>
        <taxon>Clostridia</taxon>
        <taxon>Eubacteriales</taxon>
        <taxon>Clostridiaceae</taxon>
        <taxon>Fervidicella</taxon>
    </lineage>
</organism>
<dbReference type="RefSeq" id="WP_051514799.1">
    <property type="nucleotide sequence ID" value="NZ_AZQP01000002.1"/>
</dbReference>
<dbReference type="STRING" id="1403537.Q428_01470"/>
<keyword evidence="2" id="KW-1185">Reference proteome</keyword>
<proteinExistence type="predicted"/>
<protein>
    <submittedName>
        <fullName evidence="1">Stage III sporulation protein AG</fullName>
    </submittedName>
</protein>
<evidence type="ECO:0000313" key="2">
    <source>
        <dbReference type="Proteomes" id="UP000019681"/>
    </source>
</evidence>